<feature type="domain" description="Ketopantoate reductase N-terminal" evidence="12">
    <location>
        <begin position="14"/>
        <end position="176"/>
    </location>
</feature>
<keyword evidence="8 11" id="KW-0560">Oxidoreductase</keyword>
<dbReference type="InterPro" id="IPR008927">
    <property type="entry name" value="6-PGluconate_DH-like_C_sf"/>
</dbReference>
<evidence type="ECO:0000256" key="1">
    <source>
        <dbReference type="ARBA" id="ARBA00002919"/>
    </source>
</evidence>
<organism evidence="14 15">
    <name type="scientific">Paenibacillus anseongense</name>
    <dbReference type="NCBI Taxonomy" id="2682845"/>
    <lineage>
        <taxon>Bacteria</taxon>
        <taxon>Bacillati</taxon>
        <taxon>Bacillota</taxon>
        <taxon>Bacilli</taxon>
        <taxon>Bacillales</taxon>
        <taxon>Paenibacillaceae</taxon>
        <taxon>Paenibacillus</taxon>
    </lineage>
</organism>
<evidence type="ECO:0000256" key="7">
    <source>
        <dbReference type="ARBA" id="ARBA00022857"/>
    </source>
</evidence>
<comment type="catalytic activity">
    <reaction evidence="10 11">
        <text>(R)-pantoate + NADP(+) = 2-dehydropantoate + NADPH + H(+)</text>
        <dbReference type="Rhea" id="RHEA:16233"/>
        <dbReference type="ChEBI" id="CHEBI:11561"/>
        <dbReference type="ChEBI" id="CHEBI:15378"/>
        <dbReference type="ChEBI" id="CHEBI:15980"/>
        <dbReference type="ChEBI" id="CHEBI:57783"/>
        <dbReference type="ChEBI" id="CHEBI:58349"/>
        <dbReference type="EC" id="1.1.1.169"/>
    </reaction>
</comment>
<proteinExistence type="inferred from homology"/>
<dbReference type="Pfam" id="PF08546">
    <property type="entry name" value="ApbA_C"/>
    <property type="match status" value="1"/>
</dbReference>
<evidence type="ECO:0000256" key="5">
    <source>
        <dbReference type="ARBA" id="ARBA00019465"/>
    </source>
</evidence>
<dbReference type="SUPFAM" id="SSF48179">
    <property type="entry name" value="6-phosphogluconate dehydrogenase C-terminal domain-like"/>
    <property type="match status" value="1"/>
</dbReference>
<evidence type="ECO:0000256" key="9">
    <source>
        <dbReference type="ARBA" id="ARBA00032024"/>
    </source>
</evidence>
<dbReference type="PANTHER" id="PTHR43765:SF2">
    <property type="entry name" value="2-DEHYDROPANTOATE 2-REDUCTASE"/>
    <property type="match status" value="1"/>
</dbReference>
<keyword evidence="15" id="KW-1185">Reference proteome</keyword>
<dbReference type="Gene3D" id="1.10.1040.10">
    <property type="entry name" value="N-(1-d-carboxylethyl)-l-norvaline Dehydrogenase, domain 2"/>
    <property type="match status" value="1"/>
</dbReference>
<dbReference type="InterPro" id="IPR013752">
    <property type="entry name" value="KPA_reductase"/>
</dbReference>
<dbReference type="InterPro" id="IPR003710">
    <property type="entry name" value="ApbA"/>
</dbReference>
<name>A0ABW9UH02_9BACL</name>
<feature type="domain" description="Ketopantoate reductase C-terminal" evidence="13">
    <location>
        <begin position="207"/>
        <end position="330"/>
    </location>
</feature>
<dbReference type="InterPro" id="IPR036291">
    <property type="entry name" value="NAD(P)-bd_dom_sf"/>
</dbReference>
<accession>A0ABW9UH02</accession>
<dbReference type="SUPFAM" id="SSF51735">
    <property type="entry name" value="NAD(P)-binding Rossmann-fold domains"/>
    <property type="match status" value="1"/>
</dbReference>
<dbReference type="NCBIfam" id="TIGR00745">
    <property type="entry name" value="apbA_panE"/>
    <property type="match status" value="1"/>
</dbReference>
<dbReference type="EMBL" id="WSEM01000016">
    <property type="protein sequence ID" value="MVQ37155.1"/>
    <property type="molecule type" value="Genomic_DNA"/>
</dbReference>
<evidence type="ECO:0000256" key="11">
    <source>
        <dbReference type="RuleBase" id="RU362068"/>
    </source>
</evidence>
<evidence type="ECO:0000313" key="15">
    <source>
        <dbReference type="Proteomes" id="UP000467637"/>
    </source>
</evidence>
<protein>
    <recommendedName>
        <fullName evidence="5 11">2-dehydropantoate 2-reductase</fullName>
        <ecNumber evidence="4 11">1.1.1.169</ecNumber>
    </recommendedName>
    <alternativeName>
        <fullName evidence="9 11">Ketopantoate reductase</fullName>
    </alternativeName>
</protein>
<comment type="pathway">
    <text evidence="2 11">Cofactor biosynthesis; (R)-pantothenate biosynthesis; (R)-pantoate from 3-methyl-2-oxobutanoate: step 2/2.</text>
</comment>
<dbReference type="Proteomes" id="UP000467637">
    <property type="component" value="Unassembled WGS sequence"/>
</dbReference>
<comment type="caution">
    <text evidence="14">The sequence shown here is derived from an EMBL/GenBank/DDBJ whole genome shotgun (WGS) entry which is preliminary data.</text>
</comment>
<dbReference type="Pfam" id="PF02558">
    <property type="entry name" value="ApbA"/>
    <property type="match status" value="1"/>
</dbReference>
<evidence type="ECO:0000256" key="10">
    <source>
        <dbReference type="ARBA" id="ARBA00048793"/>
    </source>
</evidence>
<sequence length="330" mass="36912">MMTIAMSGGTRMRIMIIGAGSLGLLFAAKLSALCEHLTVIARTKEQADQLVQEGIKLGGTTEPHRTTRGGFIEFSHYQEDKESVATATAPVHPYDYIFLMVKQPAITKELVQYIDSRRSEITYLVSFQNGIGHEADLSENDRGNKLLLAVTTEGARRESPTEVSHTGHGVTYIGASNCTDPDHKKSTHFLLVNLLEEAGFRAEMSKNMEVRIWSKLIINAVINPLTAILHVKNGELLESTWTKELMFDLYREACFLAEAKDIKLPDALWQTIITVCEATSRNHSSMLQDIEQSRPTEIDRINGSLLQMADELNLELPTHRTVYRLVKALE</sequence>
<evidence type="ECO:0000313" key="14">
    <source>
        <dbReference type="EMBL" id="MVQ37155.1"/>
    </source>
</evidence>
<keyword evidence="7 11" id="KW-0521">NADP</keyword>
<gene>
    <name evidence="14" type="ORF">GON05_21290</name>
</gene>
<evidence type="ECO:0000256" key="6">
    <source>
        <dbReference type="ARBA" id="ARBA00022655"/>
    </source>
</evidence>
<evidence type="ECO:0000256" key="3">
    <source>
        <dbReference type="ARBA" id="ARBA00007870"/>
    </source>
</evidence>
<keyword evidence="6 11" id="KW-0566">Pantothenate biosynthesis</keyword>
<dbReference type="InterPro" id="IPR013332">
    <property type="entry name" value="KPR_N"/>
</dbReference>
<comment type="similarity">
    <text evidence="3 11">Belongs to the ketopantoate reductase family.</text>
</comment>
<evidence type="ECO:0000256" key="2">
    <source>
        <dbReference type="ARBA" id="ARBA00004994"/>
    </source>
</evidence>
<evidence type="ECO:0000256" key="4">
    <source>
        <dbReference type="ARBA" id="ARBA00013014"/>
    </source>
</evidence>
<dbReference type="PANTHER" id="PTHR43765">
    <property type="entry name" value="2-DEHYDROPANTOATE 2-REDUCTASE-RELATED"/>
    <property type="match status" value="1"/>
</dbReference>
<reference evidence="14 15" key="1">
    <citation type="submission" date="2019-12" db="EMBL/GenBank/DDBJ databases">
        <authorList>
            <person name="Huq M.A."/>
        </authorList>
    </citation>
    <scope>NUCLEOTIDE SEQUENCE [LARGE SCALE GENOMIC DNA]</scope>
    <source>
        <strain evidence="14 15">MAH-34</strain>
    </source>
</reference>
<dbReference type="Gene3D" id="3.40.50.720">
    <property type="entry name" value="NAD(P)-binding Rossmann-like Domain"/>
    <property type="match status" value="1"/>
</dbReference>
<evidence type="ECO:0000259" key="12">
    <source>
        <dbReference type="Pfam" id="PF02558"/>
    </source>
</evidence>
<evidence type="ECO:0000259" key="13">
    <source>
        <dbReference type="Pfam" id="PF08546"/>
    </source>
</evidence>
<dbReference type="GO" id="GO:0008677">
    <property type="term" value="F:2-dehydropantoate 2-reductase activity"/>
    <property type="evidence" value="ECO:0007669"/>
    <property type="project" value="UniProtKB-EC"/>
</dbReference>
<dbReference type="InterPro" id="IPR050838">
    <property type="entry name" value="Ketopantoate_reductase"/>
</dbReference>
<dbReference type="EC" id="1.1.1.169" evidence="4 11"/>
<comment type="function">
    <text evidence="1 11">Catalyzes the NADPH-dependent reduction of ketopantoate into pantoic acid.</text>
</comment>
<evidence type="ECO:0000256" key="8">
    <source>
        <dbReference type="ARBA" id="ARBA00023002"/>
    </source>
</evidence>
<dbReference type="InterPro" id="IPR013328">
    <property type="entry name" value="6PGD_dom2"/>
</dbReference>